<comment type="similarity">
    <text evidence="2">Belongs to the AAE transporter (TC 2.A.81) family.</text>
</comment>
<keyword evidence="6 8" id="KW-1133">Transmembrane helix</keyword>
<keyword evidence="7 8" id="KW-0472">Membrane</keyword>
<evidence type="ECO:0000256" key="8">
    <source>
        <dbReference type="SAM" id="Phobius"/>
    </source>
</evidence>
<evidence type="ECO:0000256" key="4">
    <source>
        <dbReference type="ARBA" id="ARBA00022475"/>
    </source>
</evidence>
<evidence type="ECO:0000256" key="3">
    <source>
        <dbReference type="ARBA" id="ARBA00022448"/>
    </source>
</evidence>
<feature type="transmembrane region" description="Helical" evidence="8">
    <location>
        <begin position="384"/>
        <end position="403"/>
    </location>
</feature>
<dbReference type="PROSITE" id="PS51202">
    <property type="entry name" value="RCK_C"/>
    <property type="match status" value="1"/>
</dbReference>
<proteinExistence type="inferred from homology"/>
<dbReference type="InterPro" id="IPR036721">
    <property type="entry name" value="RCK_C_sf"/>
</dbReference>
<dbReference type="Pfam" id="PF06826">
    <property type="entry name" value="Asp-Al_Ex"/>
    <property type="match status" value="2"/>
</dbReference>
<dbReference type="Proteomes" id="UP001203284">
    <property type="component" value="Unassembled WGS sequence"/>
</dbReference>
<name>A0ABT0DFJ3_9HYPH</name>
<reference evidence="10 11" key="1">
    <citation type="submission" date="2022-04" db="EMBL/GenBank/DDBJ databases">
        <authorList>
            <person name="Grouzdev D.S."/>
            <person name="Pantiukh K.S."/>
            <person name="Krutkina M.S."/>
        </authorList>
    </citation>
    <scope>NUCLEOTIDE SEQUENCE [LARGE SCALE GENOMIC DNA]</scope>
    <source>
        <strain evidence="10 11">6x-1</strain>
    </source>
</reference>
<comment type="subcellular location">
    <subcellularLocation>
        <location evidence="1">Cell membrane</location>
        <topology evidence="1">Multi-pass membrane protein</topology>
    </subcellularLocation>
</comment>
<feature type="transmembrane region" description="Helical" evidence="8">
    <location>
        <begin position="94"/>
        <end position="114"/>
    </location>
</feature>
<evidence type="ECO:0000313" key="11">
    <source>
        <dbReference type="Proteomes" id="UP001203284"/>
    </source>
</evidence>
<feature type="transmembrane region" description="Helical" evidence="8">
    <location>
        <begin position="409"/>
        <end position="430"/>
    </location>
</feature>
<dbReference type="NCBIfam" id="TIGR03802">
    <property type="entry name" value="Asp_Ala_antiprt"/>
    <property type="match status" value="1"/>
</dbReference>
<dbReference type="PANTHER" id="PTHR30445">
    <property type="entry name" value="K(+)_H(+) ANTIPORTER SUBUNIT KHTT"/>
    <property type="match status" value="1"/>
</dbReference>
<dbReference type="PANTHER" id="PTHR30445:SF9">
    <property type="match status" value="1"/>
</dbReference>
<dbReference type="InterPro" id="IPR006037">
    <property type="entry name" value="RCK_C"/>
</dbReference>
<gene>
    <name evidence="10" type="primary">aspT</name>
    <name evidence="10" type="ORF">MWN34_17645</name>
</gene>
<evidence type="ECO:0000256" key="7">
    <source>
        <dbReference type="ARBA" id="ARBA00023136"/>
    </source>
</evidence>
<feature type="transmembrane region" description="Helical" evidence="8">
    <location>
        <begin position="442"/>
        <end position="467"/>
    </location>
</feature>
<organism evidence="10 11">
    <name type="scientific">Ancylobacter crimeensis</name>
    <dbReference type="NCBI Taxonomy" id="2579147"/>
    <lineage>
        <taxon>Bacteria</taxon>
        <taxon>Pseudomonadati</taxon>
        <taxon>Pseudomonadota</taxon>
        <taxon>Alphaproteobacteria</taxon>
        <taxon>Hyphomicrobiales</taxon>
        <taxon>Xanthobacteraceae</taxon>
        <taxon>Ancylobacter</taxon>
    </lineage>
</organism>
<evidence type="ECO:0000313" key="10">
    <source>
        <dbReference type="EMBL" id="MCK0198725.1"/>
    </source>
</evidence>
<keyword evidence="4" id="KW-1003">Cell membrane</keyword>
<feature type="domain" description="RCK C-terminal" evidence="9">
    <location>
        <begin position="205"/>
        <end position="291"/>
    </location>
</feature>
<sequence length="561" mass="58668">MAAVASFLVRYPELALYLTIAMGYLIGSMRFGGFSFGPVTGSLFAGILIGQFAEVPISAMTKAFLFLLFLFGIGYSVGPQFLPTLRKDGLRSVALALVCTVTGLFTALVVARLLHLDAGFAAGLLSGALTQSPAMGTATEAIGSLPISEPERALLIAHVAVADAVCYLFGAAGAIWFCSAAAPRLLGIDLQAEAGKLEKALGIKRPLADTVSGYRQFEFRAYRVVEGGRAAGKTVIEAEHLVPDSRLFILRVNRGGATRDATPDLRLAIGDVVAVSGRREAIVQLLGAEAEEVEDRTLLEFPFLISDVLLTRRHGMTVLDASQEEWARYLYLRSVTRGGAELPLIPDLVLQRGDILTIVGPEGVVTRAAGELGSLITSTTATDFVTLGFAIFLGGLVGALIQIPIGGILVSLGTSVGALMAGLVVGHLRTTYPLFGRIPDSAVSLMTSLGLAAFVALTGLHAGPVFLSAIREVGISLLIGGAVVTLTPLLVGLYFGRYVLRMNPILLLGGVAGALTMTAAMAAVQDRSKSPVAVLGYTPAYPIAQILLTLWGTIIVATTGS</sequence>
<feature type="transmembrane region" description="Helical" evidence="8">
    <location>
        <begin position="155"/>
        <end position="178"/>
    </location>
</feature>
<dbReference type="InterPro" id="IPR006512">
    <property type="entry name" value="YidE_YbjL"/>
</dbReference>
<dbReference type="InterPro" id="IPR022457">
    <property type="entry name" value="Asp_Ala_antiprt"/>
</dbReference>
<feature type="transmembrane region" description="Helical" evidence="8">
    <location>
        <begin position="14"/>
        <end position="32"/>
    </location>
</feature>
<comment type="caution">
    <text evidence="10">The sequence shown here is derived from an EMBL/GenBank/DDBJ whole genome shotgun (WGS) entry which is preliminary data.</text>
</comment>
<dbReference type="NCBIfam" id="TIGR01625">
    <property type="entry name" value="YidE_YbjL_dupl"/>
    <property type="match status" value="1"/>
</dbReference>
<evidence type="ECO:0000259" key="9">
    <source>
        <dbReference type="PROSITE" id="PS51202"/>
    </source>
</evidence>
<evidence type="ECO:0000256" key="1">
    <source>
        <dbReference type="ARBA" id="ARBA00004651"/>
    </source>
</evidence>
<evidence type="ECO:0000256" key="5">
    <source>
        <dbReference type="ARBA" id="ARBA00022692"/>
    </source>
</evidence>
<feature type="transmembrane region" description="Helical" evidence="8">
    <location>
        <begin position="39"/>
        <end position="57"/>
    </location>
</feature>
<protein>
    <submittedName>
        <fullName evidence="10">Aspartate-alanine antiporter</fullName>
    </submittedName>
</protein>
<dbReference type="SUPFAM" id="SSF116726">
    <property type="entry name" value="TrkA C-terminal domain-like"/>
    <property type="match status" value="2"/>
</dbReference>
<keyword evidence="5 8" id="KW-0812">Transmembrane</keyword>
<accession>A0ABT0DFJ3</accession>
<evidence type="ECO:0000256" key="2">
    <source>
        <dbReference type="ARBA" id="ARBA00009854"/>
    </source>
</evidence>
<feature type="transmembrane region" description="Helical" evidence="8">
    <location>
        <begin position="473"/>
        <end position="493"/>
    </location>
</feature>
<feature type="transmembrane region" description="Helical" evidence="8">
    <location>
        <begin position="543"/>
        <end position="560"/>
    </location>
</feature>
<dbReference type="InterPro" id="IPR050144">
    <property type="entry name" value="AAE_transporter"/>
</dbReference>
<feature type="transmembrane region" description="Helical" evidence="8">
    <location>
        <begin position="63"/>
        <end position="82"/>
    </location>
</feature>
<dbReference type="RefSeq" id="WP_247030627.1">
    <property type="nucleotide sequence ID" value="NZ_JALKCH010000014.1"/>
</dbReference>
<keyword evidence="3" id="KW-0813">Transport</keyword>
<evidence type="ECO:0000256" key="6">
    <source>
        <dbReference type="ARBA" id="ARBA00022989"/>
    </source>
</evidence>
<keyword evidence="11" id="KW-1185">Reference proteome</keyword>
<feature type="transmembrane region" description="Helical" evidence="8">
    <location>
        <begin position="505"/>
        <end position="523"/>
    </location>
</feature>
<dbReference type="EMBL" id="JALKCH010000014">
    <property type="protein sequence ID" value="MCK0198725.1"/>
    <property type="molecule type" value="Genomic_DNA"/>
</dbReference>